<evidence type="ECO:0000256" key="1">
    <source>
        <dbReference type="ARBA" id="ARBA00022741"/>
    </source>
</evidence>
<dbReference type="Gene3D" id="1.10.8.60">
    <property type="match status" value="1"/>
</dbReference>
<dbReference type="GO" id="GO:0005524">
    <property type="term" value="F:ATP binding"/>
    <property type="evidence" value="ECO:0007669"/>
    <property type="project" value="UniProtKB-KW"/>
</dbReference>
<accession>K6X4Z3</accession>
<dbReference type="PANTHER" id="PTHR32071:SF122">
    <property type="entry name" value="SIGMA FACTOR"/>
    <property type="match status" value="1"/>
</dbReference>
<dbReference type="AlphaFoldDB" id="K6X4Z3"/>
<dbReference type="InterPro" id="IPR029016">
    <property type="entry name" value="GAF-like_dom_sf"/>
</dbReference>
<dbReference type="InterPro" id="IPR002197">
    <property type="entry name" value="HTH_Fis"/>
</dbReference>
<dbReference type="GO" id="GO:0006355">
    <property type="term" value="P:regulation of DNA-templated transcription"/>
    <property type="evidence" value="ECO:0007669"/>
    <property type="project" value="InterPro"/>
</dbReference>
<dbReference type="InterPro" id="IPR027417">
    <property type="entry name" value="P-loop_NTPase"/>
</dbReference>
<name>K6X4Z3_9ACTN</name>
<feature type="domain" description="Sigma-54 factor interaction" evidence="6">
    <location>
        <begin position="461"/>
        <end position="522"/>
    </location>
</feature>
<evidence type="ECO:0000259" key="6">
    <source>
        <dbReference type="PROSITE" id="PS50045"/>
    </source>
</evidence>
<dbReference type="SUPFAM" id="SSF52540">
    <property type="entry name" value="P-loop containing nucleoside triphosphate hydrolases"/>
    <property type="match status" value="1"/>
</dbReference>
<dbReference type="EMBL" id="BAHC01000245">
    <property type="protein sequence ID" value="GAB93834.1"/>
    <property type="molecule type" value="Genomic_DNA"/>
</dbReference>
<dbReference type="Proteomes" id="UP000008363">
    <property type="component" value="Unassembled WGS sequence"/>
</dbReference>
<dbReference type="GO" id="GO:0043565">
    <property type="term" value="F:sequence-specific DNA binding"/>
    <property type="evidence" value="ECO:0007669"/>
    <property type="project" value="InterPro"/>
</dbReference>
<dbReference type="Gene3D" id="3.30.450.40">
    <property type="match status" value="1"/>
</dbReference>
<protein>
    <submittedName>
        <fullName evidence="7">Putative transcriptional regulator</fullName>
    </submittedName>
</protein>
<dbReference type="Gene3D" id="1.10.10.60">
    <property type="entry name" value="Homeodomain-like"/>
    <property type="match status" value="1"/>
</dbReference>
<proteinExistence type="predicted"/>
<keyword evidence="2" id="KW-0067">ATP-binding</keyword>
<dbReference type="SUPFAM" id="SSF46689">
    <property type="entry name" value="Homeodomain-like"/>
    <property type="match status" value="1"/>
</dbReference>
<dbReference type="Pfam" id="PF02954">
    <property type="entry name" value="HTH_8"/>
    <property type="match status" value="1"/>
</dbReference>
<gene>
    <name evidence="7" type="ORF">GORHZ_245_00720</name>
</gene>
<dbReference type="PROSITE" id="PS50045">
    <property type="entry name" value="SIGMA54_INTERACT_4"/>
    <property type="match status" value="1"/>
</dbReference>
<comment type="caution">
    <text evidence="7">The sequence shown here is derived from an EMBL/GenBank/DDBJ whole genome shotgun (WGS) entry which is preliminary data.</text>
</comment>
<evidence type="ECO:0000256" key="5">
    <source>
        <dbReference type="ARBA" id="ARBA00023163"/>
    </source>
</evidence>
<dbReference type="InterPro" id="IPR002078">
    <property type="entry name" value="Sigma_54_int"/>
</dbReference>
<dbReference type="PRINTS" id="PR01590">
    <property type="entry name" value="HTHFIS"/>
</dbReference>
<evidence type="ECO:0000256" key="2">
    <source>
        <dbReference type="ARBA" id="ARBA00022840"/>
    </source>
</evidence>
<dbReference type="OrthoDB" id="5496274at2"/>
<dbReference type="RefSeq" id="WP_006339412.1">
    <property type="nucleotide sequence ID" value="NZ_BAHC01000245.1"/>
</dbReference>
<organism evidence="7 8">
    <name type="scientific">Gordonia rhizosphera NBRC 16068</name>
    <dbReference type="NCBI Taxonomy" id="1108045"/>
    <lineage>
        <taxon>Bacteria</taxon>
        <taxon>Bacillati</taxon>
        <taxon>Actinomycetota</taxon>
        <taxon>Actinomycetes</taxon>
        <taxon>Mycobacteriales</taxon>
        <taxon>Gordoniaceae</taxon>
        <taxon>Gordonia</taxon>
    </lineage>
</organism>
<dbReference type="STRING" id="1108045.GORHZ_245_00720"/>
<dbReference type="InterPro" id="IPR009057">
    <property type="entry name" value="Homeodomain-like_sf"/>
</dbReference>
<keyword evidence="4" id="KW-0238">DNA-binding</keyword>
<keyword evidence="8" id="KW-1185">Reference proteome</keyword>
<dbReference type="InterPro" id="IPR003018">
    <property type="entry name" value="GAF"/>
</dbReference>
<keyword evidence="3" id="KW-0805">Transcription regulation</keyword>
<dbReference type="Pfam" id="PF01590">
    <property type="entry name" value="GAF"/>
    <property type="match status" value="1"/>
</dbReference>
<dbReference type="eggNOG" id="COG3284">
    <property type="taxonomic scope" value="Bacteria"/>
</dbReference>
<sequence>MSDLRELQLRIAAARADFLEYGPLGAAGVGDVVAASWARSQSAGVDADRYRVIYHEDIDFDSRLARCARPVITRLTDDMSDVPVTIALTDSQARIIDRRDCSSAVGRVLDRVDFQRGFSFEESGCGTNGVGTAFEIGGPVSVVGCEHFNQSLIQFACTGAPIFDPLTGRAVGVLDVSMLAESWTTLVEALVRSAAAEISRNLLLDRSQATRALFETYLRADARPRQSVMAIGDTLMVNEHARELLSPDEQNTVAQYAEFLMSKQDRGVHTVTLETGRTIRMRTNCITCNGDAVGMVLLLDEVRGACGLGAPSAVNRPGRIALPVASSREMRSPAWAKALAETTEALAERTAVLVLGEPGTGRLSLISDAFGELHGSSPVVIVDAVRVERGEQVAMPATDIDGPALLVVRHLDRIGPSGHAEIASMIARATETGHHIAATAEPIDGEVVGSFADLLHHFGCSVTIPPLRLRGPDLPHITDRIMKILSPHRHARISPQASRIIAAFSWPGNITQLREALETALRRRPVGEIQAADLPGFCRSSTTRALTPLEATERDAIVNALEEADGNRMRAAHAVGMSRSSLYRKMHTYGISGI</sequence>
<dbReference type="InterPro" id="IPR058031">
    <property type="entry name" value="AAA_lid_NorR"/>
</dbReference>
<evidence type="ECO:0000256" key="3">
    <source>
        <dbReference type="ARBA" id="ARBA00023015"/>
    </source>
</evidence>
<keyword evidence="5" id="KW-0804">Transcription</keyword>
<dbReference type="PANTHER" id="PTHR32071">
    <property type="entry name" value="TRANSCRIPTIONAL REGULATORY PROTEIN"/>
    <property type="match status" value="1"/>
</dbReference>
<evidence type="ECO:0000313" key="8">
    <source>
        <dbReference type="Proteomes" id="UP000008363"/>
    </source>
</evidence>
<dbReference type="Pfam" id="PF25601">
    <property type="entry name" value="AAA_lid_14"/>
    <property type="match status" value="1"/>
</dbReference>
<keyword evidence="1" id="KW-0547">Nucleotide-binding</keyword>
<evidence type="ECO:0000313" key="7">
    <source>
        <dbReference type="EMBL" id="GAB93834.1"/>
    </source>
</evidence>
<reference evidence="7 8" key="1">
    <citation type="submission" date="2012-08" db="EMBL/GenBank/DDBJ databases">
        <title>Whole genome shotgun sequence of Gordonia rhizosphera NBRC 16068.</title>
        <authorList>
            <person name="Takarada H."/>
            <person name="Isaki S."/>
            <person name="Hosoyama A."/>
            <person name="Tsuchikane K."/>
            <person name="Katsumata H."/>
            <person name="Baba S."/>
            <person name="Ohji S."/>
            <person name="Yamazaki S."/>
            <person name="Fujita N."/>
        </authorList>
    </citation>
    <scope>NUCLEOTIDE SEQUENCE [LARGE SCALE GENOMIC DNA]</scope>
    <source>
        <strain evidence="7 8">NBRC 16068</strain>
    </source>
</reference>
<evidence type="ECO:0000256" key="4">
    <source>
        <dbReference type="ARBA" id="ARBA00023125"/>
    </source>
</evidence>